<dbReference type="EMBL" id="AVOT02000435">
    <property type="protein sequence ID" value="MBW0462855.1"/>
    <property type="molecule type" value="Genomic_DNA"/>
</dbReference>
<protein>
    <submittedName>
        <fullName evidence="1">Uncharacterized protein</fullName>
    </submittedName>
</protein>
<reference evidence="1" key="1">
    <citation type="submission" date="2021-03" db="EMBL/GenBank/DDBJ databases">
        <title>Draft genome sequence of rust myrtle Austropuccinia psidii MF-1, a brazilian biotype.</title>
        <authorList>
            <person name="Quecine M.C."/>
            <person name="Pachon D.M.R."/>
            <person name="Bonatelli M.L."/>
            <person name="Correr F.H."/>
            <person name="Franceschini L.M."/>
            <person name="Leite T.F."/>
            <person name="Margarido G.R.A."/>
            <person name="Almeida C.A."/>
            <person name="Ferrarezi J.A."/>
            <person name="Labate C.A."/>
        </authorList>
    </citation>
    <scope>NUCLEOTIDE SEQUENCE</scope>
    <source>
        <strain evidence="1">MF-1</strain>
    </source>
</reference>
<comment type="caution">
    <text evidence="1">The sequence shown here is derived from an EMBL/GenBank/DDBJ whole genome shotgun (WGS) entry which is preliminary data.</text>
</comment>
<proteinExistence type="predicted"/>
<evidence type="ECO:0000313" key="1">
    <source>
        <dbReference type="EMBL" id="MBW0462855.1"/>
    </source>
</evidence>
<evidence type="ECO:0000313" key="2">
    <source>
        <dbReference type="Proteomes" id="UP000765509"/>
    </source>
</evidence>
<name>A0A9Q3BD99_9BASI</name>
<sequence length="103" mass="11381">MPEAEITDNGSREGKDSVISVSLELLTRDYGRRRIQAVRLCTSRLKKSSMMWGHNSFKASSRSSMWGSKALLGPNQQSRTSPSALGKSSLLIVLGHPHWAQLI</sequence>
<accession>A0A9Q3BD99</accession>
<organism evidence="1 2">
    <name type="scientific">Austropuccinia psidii MF-1</name>
    <dbReference type="NCBI Taxonomy" id="1389203"/>
    <lineage>
        <taxon>Eukaryota</taxon>
        <taxon>Fungi</taxon>
        <taxon>Dikarya</taxon>
        <taxon>Basidiomycota</taxon>
        <taxon>Pucciniomycotina</taxon>
        <taxon>Pucciniomycetes</taxon>
        <taxon>Pucciniales</taxon>
        <taxon>Sphaerophragmiaceae</taxon>
        <taxon>Austropuccinia</taxon>
    </lineage>
</organism>
<gene>
    <name evidence="1" type="ORF">O181_002570</name>
</gene>
<dbReference type="AlphaFoldDB" id="A0A9Q3BD99"/>
<dbReference type="Proteomes" id="UP000765509">
    <property type="component" value="Unassembled WGS sequence"/>
</dbReference>
<keyword evidence="2" id="KW-1185">Reference proteome</keyword>